<keyword evidence="1" id="KW-0472">Membrane</keyword>
<gene>
    <name evidence="3" type="ORF">A9Y57_00404</name>
</gene>
<organism evidence="3 4">
    <name type="scientific">Streptococcus parauberis</name>
    <dbReference type="NCBI Taxonomy" id="1348"/>
    <lineage>
        <taxon>Bacteria</taxon>
        <taxon>Bacillati</taxon>
        <taxon>Bacillota</taxon>
        <taxon>Bacilli</taxon>
        <taxon>Lactobacillales</taxon>
        <taxon>Streptococcaceae</taxon>
        <taxon>Streptococcus</taxon>
    </lineage>
</organism>
<keyword evidence="3" id="KW-0808">Transferase</keyword>
<evidence type="ECO:0000256" key="1">
    <source>
        <dbReference type="SAM" id="Phobius"/>
    </source>
</evidence>
<name>A0A854WI61_9STRE</name>
<feature type="transmembrane region" description="Helical" evidence="1">
    <location>
        <begin position="79"/>
        <end position="107"/>
    </location>
</feature>
<proteinExistence type="predicted"/>
<feature type="transmembrane region" description="Helical" evidence="1">
    <location>
        <begin position="34"/>
        <end position="67"/>
    </location>
</feature>
<dbReference type="AlphaFoldDB" id="A0A854WI61"/>
<feature type="transmembrane region" description="Helical" evidence="1">
    <location>
        <begin position="113"/>
        <end position="137"/>
    </location>
</feature>
<feature type="transmembrane region" description="Helical" evidence="1">
    <location>
        <begin position="7"/>
        <end position="28"/>
    </location>
</feature>
<dbReference type="Gene3D" id="3.30.565.10">
    <property type="entry name" value="Histidine kinase-like ATPase, C-terminal domain"/>
    <property type="match status" value="1"/>
</dbReference>
<comment type="caution">
    <text evidence="3">The sequence shown here is derived from an EMBL/GenBank/DDBJ whole genome shotgun (WGS) entry which is preliminary data.</text>
</comment>
<evidence type="ECO:0000259" key="2">
    <source>
        <dbReference type="Pfam" id="PF14501"/>
    </source>
</evidence>
<dbReference type="Proteomes" id="UP000217465">
    <property type="component" value="Unassembled WGS sequence"/>
</dbReference>
<dbReference type="GO" id="GO:0016301">
    <property type="term" value="F:kinase activity"/>
    <property type="evidence" value="ECO:0007669"/>
    <property type="project" value="UniProtKB-KW"/>
</dbReference>
<dbReference type="EMBL" id="NSGR01000004">
    <property type="protein sequence ID" value="PCH13770.1"/>
    <property type="molecule type" value="Genomic_DNA"/>
</dbReference>
<feature type="transmembrane region" description="Helical" evidence="1">
    <location>
        <begin position="196"/>
        <end position="214"/>
    </location>
</feature>
<dbReference type="SUPFAM" id="SSF55874">
    <property type="entry name" value="ATPase domain of HSP90 chaperone/DNA topoisomerase II/histidine kinase"/>
    <property type="match status" value="1"/>
</dbReference>
<evidence type="ECO:0000313" key="4">
    <source>
        <dbReference type="Proteomes" id="UP000217465"/>
    </source>
</evidence>
<dbReference type="InterPro" id="IPR036890">
    <property type="entry name" value="HATPase_C_sf"/>
</dbReference>
<keyword evidence="3" id="KW-0418">Kinase</keyword>
<keyword evidence="1" id="KW-1133">Transmembrane helix</keyword>
<dbReference type="RefSeq" id="WP_180757610.1">
    <property type="nucleotide sequence ID" value="NZ_NSGR01000004.1"/>
</dbReference>
<feature type="domain" description="Sensor histidine kinase NatK-like C-terminal" evidence="2">
    <location>
        <begin position="342"/>
        <end position="436"/>
    </location>
</feature>
<dbReference type="GO" id="GO:0042802">
    <property type="term" value="F:identical protein binding"/>
    <property type="evidence" value="ECO:0007669"/>
    <property type="project" value="TreeGrafter"/>
</dbReference>
<dbReference type="Pfam" id="PF14501">
    <property type="entry name" value="HATPase_c_5"/>
    <property type="match status" value="1"/>
</dbReference>
<protein>
    <submittedName>
        <fullName evidence="3">Sensory histidine kinase DcuS</fullName>
    </submittedName>
</protein>
<dbReference type="PANTHER" id="PTHR40448">
    <property type="entry name" value="TWO-COMPONENT SENSOR HISTIDINE KINASE"/>
    <property type="match status" value="1"/>
</dbReference>
<accession>A0A854WI61</accession>
<dbReference type="PANTHER" id="PTHR40448:SF1">
    <property type="entry name" value="TWO-COMPONENT SENSOR HISTIDINE KINASE"/>
    <property type="match status" value="1"/>
</dbReference>
<dbReference type="InterPro" id="IPR032834">
    <property type="entry name" value="NatK-like_C"/>
</dbReference>
<evidence type="ECO:0000313" key="3">
    <source>
        <dbReference type="EMBL" id="PCH13770.1"/>
    </source>
</evidence>
<reference evidence="3 4" key="1">
    <citation type="submission" date="2016-06" db="EMBL/GenBank/DDBJ databases">
        <authorList>
            <person name="Haines A.N."/>
            <person name="Council K.R."/>
        </authorList>
    </citation>
    <scope>NUCLEOTIDE SEQUENCE [LARGE SCALE GENOMIC DNA]</scope>
    <source>
        <strain evidence="3 4">SP158-29</strain>
    </source>
</reference>
<keyword evidence="1" id="KW-0812">Transmembrane</keyword>
<sequence>MPLVQLICLILSIIVYYATEFYIFSFLSDIKFPFWKIILLMSFAIFINQIPVLSPMIIDPILFLFLLSLEKRNIFNIKSIFTAFFPSIFIDLFSRFLITVVLPYIFLTNEIKVGYSFANLIVYLLIFPTLLLVDYFVGNDYRHIFRMENTDRAKNFYNIFIIFMVAYYVDIFLVLGIVDPFIYYKHPMKVEPSYKILFFTFTLLFLYMLSYFNYKSKEYMEEDLKKEQEEYIQNLEAYGHHLDSLYRDGKEFQANYLARLNKLGYALKENDLDHVKSVYYQIVEKANHYWDQKHYNISKLGAISISSVKSLLSAKIIEAEDKGLEVSLEIPDYITHSNISELDFLLLISVFFDNAIEAAQLSKRKTISIAYFTMDEKQYFVIENSTLEEKVDITTIFGDGFSTKGQGRGIGLANVEKILEKYPLVILATKSSAYLFSHVLTLPENGDV</sequence>
<feature type="transmembrane region" description="Helical" evidence="1">
    <location>
        <begin position="157"/>
        <end position="184"/>
    </location>
</feature>